<keyword evidence="1" id="KW-0812">Transmembrane</keyword>
<dbReference type="EMBL" id="CP000083">
    <property type="protein sequence ID" value="AAZ27603.1"/>
    <property type="molecule type" value="Genomic_DNA"/>
</dbReference>
<keyword evidence="1" id="KW-0472">Membrane</keyword>
<dbReference type="KEGG" id="cps:CPS_2491"/>
<evidence type="ECO:0000313" key="3">
    <source>
        <dbReference type="Proteomes" id="UP000000547"/>
    </source>
</evidence>
<name>Q481R2_COLP3</name>
<organism evidence="2 3">
    <name type="scientific">Colwellia psychrerythraea (strain 34H / ATCC BAA-681)</name>
    <name type="common">Vibrio psychroerythus</name>
    <dbReference type="NCBI Taxonomy" id="167879"/>
    <lineage>
        <taxon>Bacteria</taxon>
        <taxon>Pseudomonadati</taxon>
        <taxon>Pseudomonadota</taxon>
        <taxon>Gammaproteobacteria</taxon>
        <taxon>Alteromonadales</taxon>
        <taxon>Colwelliaceae</taxon>
        <taxon>Colwellia</taxon>
    </lineage>
</organism>
<gene>
    <name evidence="2" type="ordered locus">CPS_2491</name>
</gene>
<feature type="transmembrane region" description="Helical" evidence="1">
    <location>
        <begin position="50"/>
        <end position="71"/>
    </location>
</feature>
<dbReference type="RefSeq" id="WP_011043301.1">
    <property type="nucleotide sequence ID" value="NC_003910.7"/>
</dbReference>
<proteinExistence type="predicted"/>
<feature type="transmembrane region" description="Helical" evidence="1">
    <location>
        <begin position="130"/>
        <end position="148"/>
    </location>
</feature>
<evidence type="ECO:0000256" key="1">
    <source>
        <dbReference type="SAM" id="Phobius"/>
    </source>
</evidence>
<evidence type="ECO:0008006" key="4">
    <source>
        <dbReference type="Google" id="ProtNLM"/>
    </source>
</evidence>
<dbReference type="AlphaFoldDB" id="Q481R2"/>
<protein>
    <recommendedName>
        <fullName evidence="4">Transmembrane protein</fullName>
    </recommendedName>
</protein>
<sequence length="157" mass="17989">MYIWKISPLIEQLKSDSLSQKEQLKYFLTYSVLMIIASELPLSVYLDYGFYDAVNTVSMSILTIVGITYCYKVNKSIDDKDFILRFVTIGLPVTLRLLALLIVVGILFGVVDAIFIESSYLDESDTYQTTPVDVLFTGILLFVYYYYFASKLKLFAK</sequence>
<dbReference type="HOGENOM" id="CLU_1674910_0_0_6"/>
<dbReference type="STRING" id="167879.CPS_2491"/>
<dbReference type="Proteomes" id="UP000000547">
    <property type="component" value="Chromosome"/>
</dbReference>
<feature type="transmembrane region" description="Helical" evidence="1">
    <location>
        <begin position="24"/>
        <end position="44"/>
    </location>
</feature>
<feature type="transmembrane region" description="Helical" evidence="1">
    <location>
        <begin position="83"/>
        <end position="110"/>
    </location>
</feature>
<evidence type="ECO:0000313" key="2">
    <source>
        <dbReference type="EMBL" id="AAZ27603.1"/>
    </source>
</evidence>
<accession>Q481R2</accession>
<keyword evidence="1" id="KW-1133">Transmembrane helix</keyword>
<reference evidence="2" key="1">
    <citation type="journal article" date="2005" name="Proc. Natl. Acad. Sci. U.S.A.">
        <title>The psychrophilic lifestyle as revealed by the genome sequence of Colwellia psychrerythraea 34H through genomic and proteomic analyses.</title>
        <authorList>
            <person name="Methe B.A."/>
            <person name="Nelson K.E."/>
            <person name="Deming J.W."/>
            <person name="Momen B."/>
            <person name="Melamud E."/>
            <person name="Zhang X."/>
            <person name="Moult J."/>
            <person name="Madupu R."/>
            <person name="Nelson W.C."/>
            <person name="Dodson R.J."/>
            <person name="Brinkac L.M."/>
            <person name="Daugherty S.C."/>
            <person name="Durkin A.S."/>
            <person name="DeBoy R.T."/>
            <person name="Kolonay J.F."/>
            <person name="Sullivan S.A."/>
            <person name="Zhou L."/>
            <person name="Davidsen T.M."/>
            <person name="Wu M."/>
            <person name="Huston A.L."/>
            <person name="Lewis M."/>
            <person name="Weaver B."/>
            <person name="Weidman J.F."/>
            <person name="Khouri H."/>
            <person name="Utterback T.R."/>
            <person name="Feldblyum T.V."/>
            <person name="Fraser C.M."/>
        </authorList>
    </citation>
    <scope>NUCLEOTIDE SEQUENCE [LARGE SCALE GENOMIC DNA]</scope>
    <source>
        <strain evidence="2">34H</strain>
    </source>
</reference>